<proteinExistence type="predicted"/>
<organism evidence="1">
    <name type="scientific">marine sediment metagenome</name>
    <dbReference type="NCBI Taxonomy" id="412755"/>
    <lineage>
        <taxon>unclassified sequences</taxon>
        <taxon>metagenomes</taxon>
        <taxon>ecological metagenomes</taxon>
    </lineage>
</organism>
<sequence>MGFYVLAPWAWDTLETKWRAPVVDKILGLIDLRSLPQQATPVSAGGFGFFAYSEPVSIPGAIELGASLDGALTAANKRKIERAIRSEGDWNISLGANTVRELLAEFLTVGADPTGQRFARPLLSEEIYLGGHSVIWRGKIMHSPIWQANVLSVYQQDFQHLRQESDDVEHHRRVLGALDRKLRSYGIRAGDIAPDLEPLPPSTTITESFNKSNSTTLGPDLSWTELGGNWEVFSNEVADSGDSAVQLARADTDLSSADHYGQIIVTALGDGSSRLGGAARVQTVDSTTDTAYHVALRNNDALELEKTVSGTNTELASTAQTVTLPDTVKVEINGSTLKSYFNGSEVNSVTDTGITGNLRAGLMARNGITAAAAHGDDFEAADLAGVETRSLAGSQPASTGTLVRVEQAPRAVAGGQPAATGTLARTEQALRASAGDQPTATGILTRVFGQPRSLSGDQPTPTGTLAAVWEGVRALAGDQLAAAGTLATKLTAFKSLAGDQPASTGVLTRIRNSVHALTGSQPAATGDLARQHRRFSSIAGSQPSAIGSLAAALTVVKRALAGAQPAATGALTRIEKAVRAVAGSQPTATGALSTLGTFARALTGSQPSASGALTRSKAFSRSLAGSQPTATGTLSVVLLQLVSVPDASAKADAGLVDAMAMTRTGLAVILNPYTNPSFEVDVLAVLVDTGLAKVQSSAEFWKGTKSLKVTSSQNFPPIKVVRFVRRGTDDRFPVVPGQDYTWSFAIKPDAVTTLAGHIGIKWFDSDGVVIIPHPFTQITLVGGDGWVRFSISAEAPSNAATAELNFEETVAWNSGDIIYIDGCNFTSTAVLQDYIDGDQFECDWGGTPHISASARQIPVLVPAYGRSAEPIPEAQAVEG</sequence>
<protein>
    <submittedName>
        <fullName evidence="1">Uncharacterized protein</fullName>
    </submittedName>
</protein>
<dbReference type="AlphaFoldDB" id="A0A0F9MX26"/>
<dbReference type="Gene3D" id="2.60.120.560">
    <property type="entry name" value="Exo-inulinase, domain 1"/>
    <property type="match status" value="1"/>
</dbReference>
<accession>A0A0F9MX26</accession>
<gene>
    <name evidence="1" type="ORF">LCGC14_1331840</name>
</gene>
<dbReference type="Gene3D" id="2.60.120.260">
    <property type="entry name" value="Galactose-binding domain-like"/>
    <property type="match status" value="1"/>
</dbReference>
<reference evidence="1" key="1">
    <citation type="journal article" date="2015" name="Nature">
        <title>Complex archaea that bridge the gap between prokaryotes and eukaryotes.</title>
        <authorList>
            <person name="Spang A."/>
            <person name="Saw J.H."/>
            <person name="Jorgensen S.L."/>
            <person name="Zaremba-Niedzwiedzka K."/>
            <person name="Martijn J."/>
            <person name="Lind A.E."/>
            <person name="van Eijk R."/>
            <person name="Schleper C."/>
            <person name="Guy L."/>
            <person name="Ettema T.J."/>
        </authorList>
    </citation>
    <scope>NUCLEOTIDE SEQUENCE</scope>
</reference>
<comment type="caution">
    <text evidence="1">The sequence shown here is derived from an EMBL/GenBank/DDBJ whole genome shotgun (WGS) entry which is preliminary data.</text>
</comment>
<dbReference type="EMBL" id="LAZR01008054">
    <property type="protein sequence ID" value="KKM81235.1"/>
    <property type="molecule type" value="Genomic_DNA"/>
</dbReference>
<name>A0A0F9MX26_9ZZZZ</name>
<evidence type="ECO:0000313" key="1">
    <source>
        <dbReference type="EMBL" id="KKM81235.1"/>
    </source>
</evidence>